<organism evidence="3 4">
    <name type="scientific">Paragonimus heterotremus</name>
    <dbReference type="NCBI Taxonomy" id="100268"/>
    <lineage>
        <taxon>Eukaryota</taxon>
        <taxon>Metazoa</taxon>
        <taxon>Spiralia</taxon>
        <taxon>Lophotrochozoa</taxon>
        <taxon>Platyhelminthes</taxon>
        <taxon>Trematoda</taxon>
        <taxon>Digenea</taxon>
        <taxon>Plagiorchiida</taxon>
        <taxon>Troglotremata</taxon>
        <taxon>Troglotrematidae</taxon>
        <taxon>Paragonimus</taxon>
    </lineage>
</organism>
<protein>
    <recommendedName>
        <fullName evidence="2">BAH domain-containing protein</fullName>
    </recommendedName>
</protein>
<dbReference type="GO" id="GO:0003682">
    <property type="term" value="F:chromatin binding"/>
    <property type="evidence" value="ECO:0007669"/>
    <property type="project" value="InterPro"/>
</dbReference>
<name>A0A8J4X3B1_9TREM</name>
<dbReference type="InterPro" id="IPR048924">
    <property type="entry name" value="BAHCC1-like_Tudor"/>
</dbReference>
<accession>A0A8J4X3B1</accession>
<feature type="domain" description="BAH" evidence="2">
    <location>
        <begin position="1338"/>
        <end position="1457"/>
    </location>
</feature>
<feature type="region of interest" description="Disordered" evidence="1">
    <location>
        <begin position="1144"/>
        <end position="1165"/>
    </location>
</feature>
<feature type="region of interest" description="Disordered" evidence="1">
    <location>
        <begin position="431"/>
        <end position="450"/>
    </location>
</feature>
<dbReference type="PROSITE" id="PS51038">
    <property type="entry name" value="BAH"/>
    <property type="match status" value="1"/>
</dbReference>
<dbReference type="CDD" id="cd20397">
    <property type="entry name" value="Tudor_BAHCC1-like"/>
    <property type="match status" value="1"/>
</dbReference>
<feature type="region of interest" description="Disordered" evidence="1">
    <location>
        <begin position="640"/>
        <end position="712"/>
    </location>
</feature>
<reference evidence="3" key="1">
    <citation type="submission" date="2019-05" db="EMBL/GenBank/DDBJ databases">
        <title>Annotation for the trematode Paragonimus heterotremus.</title>
        <authorList>
            <person name="Choi Y.-J."/>
        </authorList>
    </citation>
    <scope>NUCLEOTIDE SEQUENCE</scope>
    <source>
        <strain evidence="3">LC</strain>
    </source>
</reference>
<keyword evidence="4" id="KW-1185">Reference proteome</keyword>
<evidence type="ECO:0000256" key="1">
    <source>
        <dbReference type="SAM" id="MobiDB-lite"/>
    </source>
</evidence>
<feature type="compositionally biased region" description="Low complexity" evidence="1">
    <location>
        <begin position="777"/>
        <end position="790"/>
    </location>
</feature>
<dbReference type="InterPro" id="IPR001025">
    <property type="entry name" value="BAH_dom"/>
</dbReference>
<dbReference type="PANTHER" id="PTHR12505">
    <property type="entry name" value="PHD FINGER TRANSCRIPTION FACTOR"/>
    <property type="match status" value="1"/>
</dbReference>
<feature type="region of interest" description="Disordered" evidence="1">
    <location>
        <begin position="764"/>
        <end position="791"/>
    </location>
</feature>
<feature type="compositionally biased region" description="Polar residues" evidence="1">
    <location>
        <begin position="663"/>
        <end position="678"/>
    </location>
</feature>
<dbReference type="InterPro" id="IPR052429">
    <property type="entry name" value="BAH_domain_protein"/>
</dbReference>
<feature type="compositionally biased region" description="Basic residues" evidence="1">
    <location>
        <begin position="680"/>
        <end position="695"/>
    </location>
</feature>
<dbReference type="Gene3D" id="2.30.30.140">
    <property type="match status" value="1"/>
</dbReference>
<dbReference type="Pfam" id="PF21744">
    <property type="entry name" value="BAHCC1-like_Tudor"/>
    <property type="match status" value="1"/>
</dbReference>
<sequence>MAHVYCLSAMDTSTLLTTKAIRPTSAFGMEHCEQLMVDVSVSDKVELPSRSTYAISPTFSIADILKPSSQAHPSVQMDLLSTNTNGNLSINGHITKEDCLSSTVCSIQVVPGPTLNFPNKNTTIDRECQLRDNEQPSTVTGADEELKCTVENNDDTNLDADASSTFIELKPCISTGSHSLGYCDAVCRPMQLGRCGASEFSTSDATTLTKKIHLTRSEVIHTSINVEQHQTYANSTHAMNNGVGFRKTIYSCLSPLSDAGEKQSFQSVINARSQCSTCGSPSQHAASVFLPNLSNTVNDLLDAARCVQAETQLEEAQAVLDRLIAKFAQPLDLYTAWGNLSRGYHEEDFPMLNEAVHTRTTPCYPTSFSPIFKLLLSQPESRIFPELCQSTASGRHLQELCNRLASAIHRTKRKLRVLQRMKARRVHYDKEINGGTGPRHTVSAEAVSQEQEQRRSTFLDRLRHIWPGAQQQYPQQQNLTDTKSPTQQTSKPVRSNGIQTEPYNETHPEAPEHVLPIWSKPLPLVYTNPLECPLSLLSFVSSSKLLHQTSFGIALENQLTSRSSSSEVHSDPMAGGYVQHSGGDLNTQISNTVEGTNCLPLPSPWPNQVTSQAQLVTLTDSPNSSNLSFLSASLSPSSCSTNSCGQATSSPVRRNGIRRKPSQMLTHPVQLSATSELTSKQHKNAGRSRSNKTCRKFGSATNQDSSELTSKSGDMWINVSSEDKSQAIAGFGSSPEHAPQLNLPSPIRVGAKWTQLHVLVRDSDDSPEWTVKTDGEPSSTPGTLSPSSVSCVPTTMHPAVSGMSFPTLSNPNAAVTAVPHLPSDDYDARSSSGAEQSMIPVQTQADPEPCCSHSLSSNAGEPYWTNMRPPTPDIRRSDLDIGDLSDGTRVLVIQDTHLRAGTLYLDNQSVTETGSSSSVSLANLPAESRRDQLFRINLDFDRSGLPSGNTITKHASSSPARFSSELVVSHNSRTNPIASKKRRQSDLLLYGWQVVQQAVLEVFPASIRHLPPGTRVCASWSEQLACNLYPGTVVESETGSQTQPVCVAVDFDDGDHRQVPIHNIRMLPDHFTNLYELANSTDDQELVNQLIQVTSPVRLPVTTETKRRAFDGMLRAGARVRHHSAVDGASGSNSRGTMLRLSPQMDSKRVCHRTTRQLSPSGVPHKLVRQINDSQPASSSGVSGIMSTTSFTSKESFSPQTFSSVSSTTTALQTGDGTSINSSFTASSEIHSFPAVSSSPRTSTDQLGSPKVSDALTPSCSTLLNTGASEITCIELSHFMELDGSNASLPVDHETRSDTASTGSDVTEANTWRILEKLRRRRHGHTYCRSIVREADGLVVSTGDAVEFSSGENEAYLGEVREIRWDDTMDSPVVTAAWFYHPTEAGAEGQAVQGINGALFATEHLDENEARCIIRRVTILPSYSAFCKRLVAESNKEQDLITSTDLDETQGTIQSNVHSDAHTRDSGMFELNCAQESQVSSDSETTTTNTSDFVYFIAGKYDPVNRRVIAWDPDVPKRHVQRPKRRSTNS</sequence>
<feature type="region of interest" description="Disordered" evidence="1">
    <location>
        <begin position="1233"/>
        <end position="1253"/>
    </location>
</feature>
<feature type="region of interest" description="Disordered" evidence="1">
    <location>
        <begin position="844"/>
        <end position="876"/>
    </location>
</feature>
<feature type="compositionally biased region" description="Polar residues" evidence="1">
    <location>
        <begin position="478"/>
        <end position="503"/>
    </location>
</feature>
<evidence type="ECO:0000259" key="2">
    <source>
        <dbReference type="PROSITE" id="PS51038"/>
    </source>
</evidence>
<dbReference type="InterPro" id="IPR043151">
    <property type="entry name" value="BAH_sf"/>
</dbReference>
<gene>
    <name evidence="3" type="ORF">PHET_00960</name>
</gene>
<dbReference type="Proteomes" id="UP000748531">
    <property type="component" value="Unassembled WGS sequence"/>
</dbReference>
<evidence type="ECO:0000313" key="4">
    <source>
        <dbReference type="Proteomes" id="UP000748531"/>
    </source>
</evidence>
<proteinExistence type="predicted"/>
<feature type="compositionally biased region" description="Polar residues" evidence="1">
    <location>
        <begin position="1233"/>
        <end position="1247"/>
    </location>
</feature>
<comment type="caution">
    <text evidence="3">The sequence shown here is derived from an EMBL/GenBank/DDBJ whole genome shotgun (WGS) entry which is preliminary data.</text>
</comment>
<dbReference type="Gene3D" id="2.30.30.490">
    <property type="match status" value="1"/>
</dbReference>
<dbReference type="EMBL" id="LUCH01000314">
    <property type="protein sequence ID" value="KAF5405472.1"/>
    <property type="molecule type" value="Genomic_DNA"/>
</dbReference>
<feature type="region of interest" description="Disordered" evidence="1">
    <location>
        <begin position="470"/>
        <end position="508"/>
    </location>
</feature>
<evidence type="ECO:0000313" key="3">
    <source>
        <dbReference type="EMBL" id="KAF5405472.1"/>
    </source>
</evidence>
<dbReference type="OrthoDB" id="6426227at2759"/>
<feature type="compositionally biased region" description="Polar residues" evidence="1">
    <location>
        <begin position="699"/>
        <end position="712"/>
    </location>
</feature>
<dbReference type="InterPro" id="IPR047419">
    <property type="entry name" value="Tudor_WGE"/>
</dbReference>
<dbReference type="PANTHER" id="PTHR12505:SF24">
    <property type="entry name" value="PROTEIN WINGED EYE"/>
    <property type="match status" value="1"/>
</dbReference>